<feature type="transmembrane region" description="Helical" evidence="7">
    <location>
        <begin position="196"/>
        <end position="215"/>
    </location>
</feature>
<keyword evidence="2" id="KW-0813">Transport</keyword>
<protein>
    <submittedName>
        <fullName evidence="9">MFS transporter</fullName>
    </submittedName>
</protein>
<sequence length="452" mass="48487">MTTSIIAAEPSQRRRVLSGTLIGTTVEWYDFFIYAQAAALIFGSQFFEPASGENAAVGQIISWASLGISFLFRPLGAVVAGDIGDRFGRKGVLVFTLIGMGLATFLIGVLPTYATWGIAAPLILVLLRIIQGISAGGEWGGAALMAVEYAPKERRGLFGSAPQVGVPAGLVLSTAVLVIVQAAIGHDAYLEWGWRIPFLLSFVLIIIGYLIRTAVDESPVFRAMQSESAERSAPLPLLFKNHWRKVIQGALIFAAQQAPGYLVIAFFGKFAQIPKENGGAGISPEMAWTGTLVAGVCWMIFMVLSGMISDSIGRARTFIIGYVLLIIGEIFMWTLIGTGNSAIYLATLAFLALPLALTLGPLPAMYAEMFPADVRYSGVSIAYALGAILGGAFAPMITQMILDSSSTETYVGDTWKVSVYLIALTIPAFIALFLLPKDLEERDLLNLKHEDA</sequence>
<keyword evidence="3" id="KW-1003">Cell membrane</keyword>
<evidence type="ECO:0000256" key="4">
    <source>
        <dbReference type="ARBA" id="ARBA00022692"/>
    </source>
</evidence>
<dbReference type="Proteomes" id="UP000029548">
    <property type="component" value="Unassembled WGS sequence"/>
</dbReference>
<gene>
    <name evidence="9" type="ORF">HMPREF1650_08560</name>
</gene>
<evidence type="ECO:0000313" key="9">
    <source>
        <dbReference type="EMBL" id="KGF16165.1"/>
    </source>
</evidence>
<dbReference type="InterPro" id="IPR005828">
    <property type="entry name" value="MFS_sugar_transport-like"/>
</dbReference>
<dbReference type="PANTHER" id="PTHR43045">
    <property type="entry name" value="SHIKIMATE TRANSPORTER"/>
    <property type="match status" value="1"/>
</dbReference>
<dbReference type="Pfam" id="PF00083">
    <property type="entry name" value="Sugar_tr"/>
    <property type="match status" value="2"/>
</dbReference>
<dbReference type="PANTHER" id="PTHR43045:SF1">
    <property type="entry name" value="SHIKIMATE TRANSPORTER"/>
    <property type="match status" value="1"/>
</dbReference>
<feature type="transmembrane region" description="Helical" evidence="7">
    <location>
        <begin position="246"/>
        <end position="267"/>
    </location>
</feature>
<feature type="transmembrane region" description="Helical" evidence="7">
    <location>
        <begin position="164"/>
        <end position="184"/>
    </location>
</feature>
<dbReference type="InterPro" id="IPR020846">
    <property type="entry name" value="MFS_dom"/>
</dbReference>
<feature type="transmembrane region" description="Helical" evidence="7">
    <location>
        <begin position="376"/>
        <end position="397"/>
    </location>
</feature>
<dbReference type="SUPFAM" id="SSF103473">
    <property type="entry name" value="MFS general substrate transporter"/>
    <property type="match status" value="1"/>
</dbReference>
<evidence type="ECO:0000256" key="5">
    <source>
        <dbReference type="ARBA" id="ARBA00022989"/>
    </source>
</evidence>
<evidence type="ECO:0000313" key="10">
    <source>
        <dbReference type="Proteomes" id="UP000029548"/>
    </source>
</evidence>
<accession>A0A095Y141</accession>
<dbReference type="EMBL" id="JRNE01000058">
    <property type="protein sequence ID" value="KGF16165.1"/>
    <property type="molecule type" value="Genomic_DNA"/>
</dbReference>
<feature type="transmembrane region" description="Helical" evidence="7">
    <location>
        <begin position="60"/>
        <end position="80"/>
    </location>
</feature>
<dbReference type="RefSeq" id="WP_035122619.1">
    <property type="nucleotide sequence ID" value="NZ_JRNE01000058.1"/>
</dbReference>
<dbReference type="PROSITE" id="PS50850">
    <property type="entry name" value="MFS"/>
    <property type="match status" value="1"/>
</dbReference>
<organism evidence="9 10">
    <name type="scientific">Corynebacterium freneyi DNF00450</name>
    <dbReference type="NCBI Taxonomy" id="1287475"/>
    <lineage>
        <taxon>Bacteria</taxon>
        <taxon>Bacillati</taxon>
        <taxon>Actinomycetota</taxon>
        <taxon>Actinomycetes</taxon>
        <taxon>Mycobacteriales</taxon>
        <taxon>Corynebacteriaceae</taxon>
        <taxon>Corynebacterium</taxon>
    </lineage>
</organism>
<comment type="caution">
    <text evidence="9">The sequence shown here is derived from an EMBL/GenBank/DDBJ whole genome shotgun (WGS) entry which is preliminary data.</text>
</comment>
<evidence type="ECO:0000256" key="1">
    <source>
        <dbReference type="ARBA" id="ARBA00004651"/>
    </source>
</evidence>
<reference evidence="9 10" key="1">
    <citation type="submission" date="2014-07" db="EMBL/GenBank/DDBJ databases">
        <authorList>
            <person name="McCorrison J."/>
            <person name="Sanka R."/>
            <person name="Torralba M."/>
            <person name="Gillis M."/>
            <person name="Haft D.H."/>
            <person name="Methe B."/>
            <person name="Sutton G."/>
            <person name="Nelson K.E."/>
        </authorList>
    </citation>
    <scope>NUCLEOTIDE SEQUENCE [LARGE SCALE GENOMIC DNA]</scope>
    <source>
        <strain evidence="9 10">DNF00450</strain>
    </source>
</reference>
<evidence type="ECO:0000256" key="2">
    <source>
        <dbReference type="ARBA" id="ARBA00022448"/>
    </source>
</evidence>
<evidence type="ECO:0000259" key="8">
    <source>
        <dbReference type="PROSITE" id="PS50850"/>
    </source>
</evidence>
<keyword evidence="6 7" id="KW-0472">Membrane</keyword>
<dbReference type="CDD" id="cd17369">
    <property type="entry name" value="MFS_ShiA_like"/>
    <property type="match status" value="1"/>
</dbReference>
<evidence type="ECO:0000256" key="3">
    <source>
        <dbReference type="ARBA" id="ARBA00022475"/>
    </source>
</evidence>
<dbReference type="InterPro" id="IPR036259">
    <property type="entry name" value="MFS_trans_sf"/>
</dbReference>
<keyword evidence="5 7" id="KW-1133">Transmembrane helix</keyword>
<dbReference type="Gene3D" id="1.20.1250.20">
    <property type="entry name" value="MFS general substrate transporter like domains"/>
    <property type="match status" value="2"/>
</dbReference>
<feature type="transmembrane region" description="Helical" evidence="7">
    <location>
        <begin position="122"/>
        <end position="144"/>
    </location>
</feature>
<feature type="transmembrane region" description="Helical" evidence="7">
    <location>
        <begin position="417"/>
        <end position="435"/>
    </location>
</feature>
<name>A0A095Y141_9CORY</name>
<dbReference type="AlphaFoldDB" id="A0A095Y141"/>
<proteinExistence type="predicted"/>
<feature type="transmembrane region" description="Helical" evidence="7">
    <location>
        <begin position="342"/>
        <end position="364"/>
    </location>
</feature>
<dbReference type="eggNOG" id="COG0477">
    <property type="taxonomic scope" value="Bacteria"/>
</dbReference>
<feature type="transmembrane region" description="Helical" evidence="7">
    <location>
        <begin position="92"/>
        <end position="116"/>
    </location>
</feature>
<keyword evidence="4 7" id="KW-0812">Transmembrane</keyword>
<evidence type="ECO:0000256" key="7">
    <source>
        <dbReference type="SAM" id="Phobius"/>
    </source>
</evidence>
<dbReference type="GO" id="GO:0005886">
    <property type="term" value="C:plasma membrane"/>
    <property type="evidence" value="ECO:0007669"/>
    <property type="project" value="UniProtKB-SubCell"/>
</dbReference>
<dbReference type="GO" id="GO:0022857">
    <property type="term" value="F:transmembrane transporter activity"/>
    <property type="evidence" value="ECO:0007669"/>
    <property type="project" value="InterPro"/>
</dbReference>
<evidence type="ECO:0000256" key="6">
    <source>
        <dbReference type="ARBA" id="ARBA00023136"/>
    </source>
</evidence>
<comment type="subcellular location">
    <subcellularLocation>
        <location evidence="1">Cell membrane</location>
        <topology evidence="1">Multi-pass membrane protein</topology>
    </subcellularLocation>
</comment>
<feature type="transmembrane region" description="Helical" evidence="7">
    <location>
        <begin position="317"/>
        <end position="336"/>
    </location>
</feature>
<feature type="transmembrane region" description="Helical" evidence="7">
    <location>
        <begin position="287"/>
        <end position="305"/>
    </location>
</feature>
<feature type="domain" description="Major facilitator superfamily (MFS) profile" evidence="8">
    <location>
        <begin position="16"/>
        <end position="440"/>
    </location>
</feature>